<evidence type="ECO:0000256" key="2">
    <source>
        <dbReference type="SAM" id="MobiDB-lite"/>
    </source>
</evidence>
<evidence type="ECO:0000256" key="1">
    <source>
        <dbReference type="ARBA" id="ARBA00010343"/>
    </source>
</evidence>
<evidence type="ECO:0000313" key="3">
    <source>
        <dbReference type="EMBL" id="GLD71699.1"/>
    </source>
</evidence>
<dbReference type="GO" id="GO:0046982">
    <property type="term" value="F:protein heterodimerization activity"/>
    <property type="evidence" value="ECO:0007669"/>
    <property type="project" value="InterPro"/>
</dbReference>
<feature type="compositionally biased region" description="Basic and acidic residues" evidence="2">
    <location>
        <begin position="10"/>
        <end position="28"/>
    </location>
</feature>
<accession>A0AAD3RIF9</accession>
<dbReference type="InterPro" id="IPR000164">
    <property type="entry name" value="Histone_H3/CENP-A"/>
</dbReference>
<sequence>MARTKQTARKSTEKLPEQLSTKLEERPSHRWSQASPLQARYRRLVGEIARDFKTDLTLKLRHGRRPARHLVGLFEDTNLCAIHAKRSPSCPRHQLAPHPRREGLGPITQTSLNQHNSSFRATYVLKQ</sequence>
<protein>
    <submittedName>
        <fullName evidence="3">Histone H3.3-like protein</fullName>
    </submittedName>
</protein>
<dbReference type="EMBL" id="BRZM01000702">
    <property type="protein sequence ID" value="GLD71699.1"/>
    <property type="molecule type" value="Genomic_DNA"/>
</dbReference>
<dbReference type="InterPro" id="IPR009072">
    <property type="entry name" value="Histone-fold"/>
</dbReference>
<feature type="region of interest" description="Disordered" evidence="2">
    <location>
        <begin position="1"/>
        <end position="36"/>
    </location>
</feature>
<dbReference type="Gene3D" id="1.10.20.10">
    <property type="entry name" value="Histone, subunit A"/>
    <property type="match status" value="1"/>
</dbReference>
<comment type="caution">
    <text evidence="3">The sequence shown here is derived from an EMBL/GenBank/DDBJ whole genome shotgun (WGS) entry which is preliminary data.</text>
</comment>
<comment type="similarity">
    <text evidence="1">Belongs to the histone H3 family.</text>
</comment>
<gene>
    <name evidence="3" type="ORF">AKAME5_002302100</name>
</gene>
<proteinExistence type="inferred from homology"/>
<dbReference type="GO" id="GO:0030527">
    <property type="term" value="F:structural constituent of chromatin"/>
    <property type="evidence" value="ECO:0007669"/>
    <property type="project" value="InterPro"/>
</dbReference>
<dbReference type="Proteomes" id="UP001279410">
    <property type="component" value="Unassembled WGS sequence"/>
</dbReference>
<dbReference type="AlphaFoldDB" id="A0AAD3RIF9"/>
<reference evidence="3" key="1">
    <citation type="submission" date="2022-08" db="EMBL/GenBank/DDBJ databases">
        <title>Genome sequencing of akame (Lates japonicus).</title>
        <authorList>
            <person name="Hashiguchi Y."/>
            <person name="Takahashi H."/>
        </authorList>
    </citation>
    <scope>NUCLEOTIDE SEQUENCE</scope>
    <source>
        <strain evidence="3">Kochi</strain>
    </source>
</reference>
<evidence type="ECO:0000313" key="4">
    <source>
        <dbReference type="Proteomes" id="UP001279410"/>
    </source>
</evidence>
<organism evidence="3 4">
    <name type="scientific">Lates japonicus</name>
    <name type="common">Japanese lates</name>
    <dbReference type="NCBI Taxonomy" id="270547"/>
    <lineage>
        <taxon>Eukaryota</taxon>
        <taxon>Metazoa</taxon>
        <taxon>Chordata</taxon>
        <taxon>Craniata</taxon>
        <taxon>Vertebrata</taxon>
        <taxon>Euteleostomi</taxon>
        <taxon>Actinopterygii</taxon>
        <taxon>Neopterygii</taxon>
        <taxon>Teleostei</taxon>
        <taxon>Neoteleostei</taxon>
        <taxon>Acanthomorphata</taxon>
        <taxon>Carangaria</taxon>
        <taxon>Carangaria incertae sedis</taxon>
        <taxon>Centropomidae</taxon>
        <taxon>Lates</taxon>
    </lineage>
</organism>
<name>A0AAD3RIF9_LATJO</name>
<dbReference type="PANTHER" id="PTHR11426">
    <property type="entry name" value="HISTONE H3"/>
    <property type="match status" value="1"/>
</dbReference>
<keyword evidence="4" id="KW-1185">Reference proteome</keyword>
<dbReference type="GO" id="GO:0000786">
    <property type="term" value="C:nucleosome"/>
    <property type="evidence" value="ECO:0007669"/>
    <property type="project" value="InterPro"/>
</dbReference>
<dbReference type="GO" id="GO:0003677">
    <property type="term" value="F:DNA binding"/>
    <property type="evidence" value="ECO:0007669"/>
    <property type="project" value="InterPro"/>
</dbReference>